<dbReference type="GO" id="GO:0003743">
    <property type="term" value="F:translation initiation factor activity"/>
    <property type="evidence" value="ECO:0007669"/>
    <property type="project" value="UniProtKB-KW"/>
</dbReference>
<organism evidence="5 6">
    <name type="scientific">Protomyces lactucae-debilis</name>
    <dbReference type="NCBI Taxonomy" id="2754530"/>
    <lineage>
        <taxon>Eukaryota</taxon>
        <taxon>Fungi</taxon>
        <taxon>Dikarya</taxon>
        <taxon>Ascomycota</taxon>
        <taxon>Taphrinomycotina</taxon>
        <taxon>Taphrinomycetes</taxon>
        <taxon>Taphrinales</taxon>
        <taxon>Protomycetaceae</taxon>
        <taxon>Protomyces</taxon>
    </lineage>
</organism>
<evidence type="ECO:0000313" key="5">
    <source>
        <dbReference type="EMBL" id="ORY78965.1"/>
    </source>
</evidence>
<evidence type="ECO:0000256" key="1">
    <source>
        <dbReference type="ARBA" id="ARBA00005439"/>
    </source>
</evidence>
<dbReference type="InterPro" id="IPR019814">
    <property type="entry name" value="Translation_initiation_fac_3_N"/>
</dbReference>
<dbReference type="STRING" id="56484.A0A1Y2F7T7"/>
<dbReference type="GeneID" id="63788390"/>
<dbReference type="OrthoDB" id="21573at2759"/>
<proteinExistence type="inferred from homology"/>
<dbReference type="GO" id="GO:0005739">
    <property type="term" value="C:mitochondrion"/>
    <property type="evidence" value="ECO:0007669"/>
    <property type="project" value="TreeGrafter"/>
</dbReference>
<dbReference type="GO" id="GO:0043022">
    <property type="term" value="F:ribosome binding"/>
    <property type="evidence" value="ECO:0007669"/>
    <property type="project" value="TreeGrafter"/>
</dbReference>
<dbReference type="InterPro" id="IPR036788">
    <property type="entry name" value="T_IF-3_C_sf"/>
</dbReference>
<dbReference type="Gene3D" id="3.30.110.10">
    <property type="entry name" value="Translation initiation factor 3 (IF-3), C-terminal domain"/>
    <property type="match status" value="1"/>
</dbReference>
<evidence type="ECO:0000313" key="6">
    <source>
        <dbReference type="Proteomes" id="UP000193685"/>
    </source>
</evidence>
<dbReference type="PANTHER" id="PTHR10938">
    <property type="entry name" value="TRANSLATION INITIATION FACTOR IF-3"/>
    <property type="match status" value="1"/>
</dbReference>
<name>A0A1Y2F7T7_PROLT</name>
<sequence length="183" mass="20209">MLAAFNARCSLCRASLKLRAWLGARTYATNTKAPRDRDITASQIRFVNAEGQFQGTLSLSQVRRAYDATTHSLVNMTPSQAIPTCRLFALDALKEAETKAYATKRAKKGTSNPAQVTKEVNLSWNVTDHDLEHKLDSGLQALKKGNKVDVSIGVKRKRGAAVPSVQQRSELVTKVKQQLADRR</sequence>
<dbReference type="Gene3D" id="3.10.20.80">
    <property type="entry name" value="Translation initiation factor 3 (IF-3), N-terminal domain"/>
    <property type="match status" value="1"/>
</dbReference>
<keyword evidence="3" id="KW-0648">Protein biosynthesis</keyword>
<dbReference type="SUPFAM" id="SSF55200">
    <property type="entry name" value="Translation initiation factor IF3, C-terminal domain"/>
    <property type="match status" value="1"/>
</dbReference>
<dbReference type="InterPro" id="IPR036787">
    <property type="entry name" value="T_IF-3_N_sf"/>
</dbReference>
<dbReference type="Proteomes" id="UP000193685">
    <property type="component" value="Unassembled WGS sequence"/>
</dbReference>
<feature type="domain" description="Translation initiation factor 3 N-terminal" evidence="4">
    <location>
        <begin position="37"/>
        <end position="99"/>
    </location>
</feature>
<protein>
    <recommendedName>
        <fullName evidence="4">Translation initiation factor 3 N-terminal domain-containing protein</fullName>
    </recommendedName>
</protein>
<dbReference type="GO" id="GO:0070124">
    <property type="term" value="P:mitochondrial translational initiation"/>
    <property type="evidence" value="ECO:0007669"/>
    <property type="project" value="TreeGrafter"/>
</dbReference>
<dbReference type="Pfam" id="PF05198">
    <property type="entry name" value="IF3_N"/>
    <property type="match status" value="1"/>
</dbReference>
<keyword evidence="2" id="KW-0396">Initiation factor</keyword>
<reference evidence="5 6" key="1">
    <citation type="submission" date="2016-07" db="EMBL/GenBank/DDBJ databases">
        <title>Pervasive Adenine N6-methylation of Active Genes in Fungi.</title>
        <authorList>
            <consortium name="DOE Joint Genome Institute"/>
            <person name="Mondo S.J."/>
            <person name="Dannebaum R.O."/>
            <person name="Kuo R.C."/>
            <person name="Labutti K."/>
            <person name="Haridas S."/>
            <person name="Kuo A."/>
            <person name="Salamov A."/>
            <person name="Ahrendt S.R."/>
            <person name="Lipzen A."/>
            <person name="Sullivan W."/>
            <person name="Andreopoulos W.B."/>
            <person name="Clum A."/>
            <person name="Lindquist E."/>
            <person name="Daum C."/>
            <person name="Ramamoorthy G.K."/>
            <person name="Gryganskyi A."/>
            <person name="Culley D."/>
            <person name="Magnuson J.K."/>
            <person name="James T.Y."/>
            <person name="O'Malley M.A."/>
            <person name="Stajich J.E."/>
            <person name="Spatafora J.W."/>
            <person name="Visel A."/>
            <person name="Grigoriev I.V."/>
        </authorList>
    </citation>
    <scope>NUCLEOTIDE SEQUENCE [LARGE SCALE GENOMIC DNA]</scope>
    <source>
        <strain evidence="5 6">12-1054</strain>
    </source>
</reference>
<dbReference type="OMA" id="KEIMFGW"/>
<gene>
    <name evidence="5" type="ORF">BCR37DRAFT_399986</name>
</gene>
<evidence type="ECO:0000256" key="3">
    <source>
        <dbReference type="ARBA" id="ARBA00022917"/>
    </source>
</evidence>
<dbReference type="InterPro" id="IPR001288">
    <property type="entry name" value="Translation_initiation_fac_3"/>
</dbReference>
<dbReference type="AlphaFoldDB" id="A0A1Y2F7T7"/>
<comment type="similarity">
    <text evidence="1">Belongs to the IF-3 family.</text>
</comment>
<dbReference type="RefSeq" id="XP_040723597.1">
    <property type="nucleotide sequence ID" value="XM_040871791.1"/>
</dbReference>
<dbReference type="GO" id="GO:0032790">
    <property type="term" value="P:ribosome disassembly"/>
    <property type="evidence" value="ECO:0007669"/>
    <property type="project" value="TreeGrafter"/>
</dbReference>
<evidence type="ECO:0000256" key="2">
    <source>
        <dbReference type="ARBA" id="ARBA00022540"/>
    </source>
</evidence>
<dbReference type="PANTHER" id="PTHR10938:SF0">
    <property type="entry name" value="TRANSLATION INITIATION FACTOR IF-3, MITOCHONDRIAL"/>
    <property type="match status" value="1"/>
</dbReference>
<keyword evidence="6" id="KW-1185">Reference proteome</keyword>
<accession>A0A1Y2F7T7</accession>
<comment type="caution">
    <text evidence="5">The sequence shown here is derived from an EMBL/GenBank/DDBJ whole genome shotgun (WGS) entry which is preliminary data.</text>
</comment>
<evidence type="ECO:0000259" key="4">
    <source>
        <dbReference type="Pfam" id="PF05198"/>
    </source>
</evidence>
<dbReference type="EMBL" id="MCFI01000016">
    <property type="protein sequence ID" value="ORY78965.1"/>
    <property type="molecule type" value="Genomic_DNA"/>
</dbReference>
<dbReference type="SUPFAM" id="SSF54364">
    <property type="entry name" value="Translation initiation factor IF3, N-terminal domain"/>
    <property type="match status" value="1"/>
</dbReference>